<evidence type="ECO:0000256" key="2">
    <source>
        <dbReference type="ARBA" id="ARBA00022475"/>
    </source>
</evidence>
<feature type="transmembrane region" description="Helical" evidence="6">
    <location>
        <begin position="638"/>
        <end position="659"/>
    </location>
</feature>
<keyword evidence="2" id="KW-1003">Cell membrane</keyword>
<dbReference type="Proteomes" id="UP001241758">
    <property type="component" value="Unassembled WGS sequence"/>
</dbReference>
<evidence type="ECO:0000256" key="5">
    <source>
        <dbReference type="ARBA" id="ARBA00023136"/>
    </source>
</evidence>
<evidence type="ECO:0000313" key="9">
    <source>
        <dbReference type="Proteomes" id="UP001241758"/>
    </source>
</evidence>
<proteinExistence type="predicted"/>
<dbReference type="InterPro" id="IPR004869">
    <property type="entry name" value="MMPL_dom"/>
</dbReference>
<dbReference type="Gene3D" id="1.20.1640.10">
    <property type="entry name" value="Multidrug efflux transporter AcrB transmembrane domain"/>
    <property type="match status" value="2"/>
</dbReference>
<dbReference type="Pfam" id="PF03176">
    <property type="entry name" value="MMPL"/>
    <property type="match status" value="2"/>
</dbReference>
<dbReference type="SUPFAM" id="SSF82866">
    <property type="entry name" value="Multidrug efflux transporter AcrB transmembrane domain"/>
    <property type="match status" value="2"/>
</dbReference>
<dbReference type="RefSeq" id="WP_282761293.1">
    <property type="nucleotide sequence ID" value="NZ_JASCTH010000011.1"/>
</dbReference>
<feature type="transmembrane region" description="Helical" evidence="6">
    <location>
        <begin position="23"/>
        <end position="43"/>
    </location>
</feature>
<feature type="transmembrane region" description="Helical" evidence="6">
    <location>
        <begin position="671"/>
        <end position="694"/>
    </location>
</feature>
<feature type="transmembrane region" description="Helical" evidence="6">
    <location>
        <begin position="303"/>
        <end position="332"/>
    </location>
</feature>
<comment type="subcellular location">
    <subcellularLocation>
        <location evidence="1">Cell membrane</location>
        <topology evidence="1">Multi-pass membrane protein</topology>
    </subcellularLocation>
</comment>
<dbReference type="EMBL" id="JASCTH010000011">
    <property type="protein sequence ID" value="MDI6100485.1"/>
    <property type="molecule type" value="Genomic_DNA"/>
</dbReference>
<gene>
    <name evidence="8" type="ORF">QLQ12_17895</name>
</gene>
<evidence type="ECO:0000256" key="1">
    <source>
        <dbReference type="ARBA" id="ARBA00004651"/>
    </source>
</evidence>
<organism evidence="8 9">
    <name type="scientific">Actinoplanes sandaracinus</name>
    <dbReference type="NCBI Taxonomy" id="3045177"/>
    <lineage>
        <taxon>Bacteria</taxon>
        <taxon>Bacillati</taxon>
        <taxon>Actinomycetota</taxon>
        <taxon>Actinomycetes</taxon>
        <taxon>Micromonosporales</taxon>
        <taxon>Micromonosporaceae</taxon>
        <taxon>Actinoplanes</taxon>
    </lineage>
</organism>
<feature type="transmembrane region" description="Helical" evidence="6">
    <location>
        <begin position="555"/>
        <end position="576"/>
    </location>
</feature>
<accession>A0ABT6WL76</accession>
<feature type="transmembrane region" description="Helical" evidence="6">
    <location>
        <begin position="525"/>
        <end position="543"/>
    </location>
</feature>
<keyword evidence="5 6" id="KW-0472">Membrane</keyword>
<reference evidence="8 9" key="1">
    <citation type="submission" date="2023-05" db="EMBL/GenBank/DDBJ databases">
        <title>Actinoplanes sp. NEAU-A12 genome sequencing.</title>
        <authorList>
            <person name="Wang Z.-S."/>
        </authorList>
    </citation>
    <scope>NUCLEOTIDE SEQUENCE [LARGE SCALE GENOMIC DNA]</scope>
    <source>
        <strain evidence="8 9">NEAU-A12</strain>
    </source>
</reference>
<dbReference type="PANTHER" id="PTHR33406">
    <property type="entry name" value="MEMBRANE PROTEIN MJ1562-RELATED"/>
    <property type="match status" value="1"/>
</dbReference>
<dbReference type="InterPro" id="IPR050545">
    <property type="entry name" value="Mycobact_MmpL"/>
</dbReference>
<feature type="domain" description="Membrane transport protein MMPL" evidence="7">
    <location>
        <begin position="398"/>
        <end position="701"/>
    </location>
</feature>
<evidence type="ECO:0000256" key="3">
    <source>
        <dbReference type="ARBA" id="ARBA00022692"/>
    </source>
</evidence>
<sequence>MENRDNIKGIAARVAMWSARHRALAIFGWIAFVVATVVLSGALGTQNANEAEAGHGDSGKADRIVGAAGFPEQPAGEMVLIQNRSGSGRVTAAEEVTRALGAVSGVTGIQDPIDSPDGRSTLITFEIAGDPETAGDRVGPAMDAVARVQAAHPDLYIAEAGGASGDKLIGDELESGLTRLSMLSIPVTLGILLVAFGAVVASLLPVALAIMSVVAAIGLMAAASRFAPAVDETTHVMLLIGLAVGVDYCLFYIRRERDERRAGADPHRALMIAAQTSGRSIWISGLTVIVAMAGMFFTQDVTFVSFATGTILVVATAVLGSLTVLPALLSALGDRVDAIKIPGLYRKKGDGRVWNALLRVVLAKPLISATVAVAALAVIAYPALDLKTKGQAIQDVSADAPVVKAFVAIGEAFPSKTTPAQIVIKDGSVKTPAFEKALADFQVAARDSGGKLVEPVDVDINPAGTVAVVSVGLAGKESDSAAIDALNLLRDRVVPDTFGRLDGATALVSGSTAGGVDYNEQLEKTLPMVFAFVLGLAFILLLVSFRSVVVAITGLVLNLLSVAACYGMLVFVFQWGNFEEQLNFVSGGGITNWMPMFLFVILFGLSMDYHVFVVSRIREGHDRGLPIREAVSEGIGRTAGVITSAAVVMVAVFALFATLPLTATKELGVGLAAAVLLDATIIRAVLLPSVMALLGRANWWLPKWLGWLPEIAHEPPAQAVPAGQGERELTPVS</sequence>
<evidence type="ECO:0000313" key="8">
    <source>
        <dbReference type="EMBL" id="MDI6100485.1"/>
    </source>
</evidence>
<feature type="transmembrane region" description="Helical" evidence="6">
    <location>
        <begin position="189"/>
        <end position="222"/>
    </location>
</feature>
<feature type="transmembrane region" description="Helical" evidence="6">
    <location>
        <begin position="596"/>
        <end position="617"/>
    </location>
</feature>
<feature type="domain" description="Membrane transport protein MMPL" evidence="7">
    <location>
        <begin position="93"/>
        <end position="366"/>
    </location>
</feature>
<evidence type="ECO:0000256" key="6">
    <source>
        <dbReference type="SAM" id="Phobius"/>
    </source>
</evidence>
<keyword evidence="3 6" id="KW-0812">Transmembrane</keyword>
<dbReference type="PANTHER" id="PTHR33406:SF13">
    <property type="entry name" value="MEMBRANE PROTEIN YDFJ"/>
    <property type="match status" value="1"/>
</dbReference>
<feature type="transmembrane region" description="Helical" evidence="6">
    <location>
        <begin position="234"/>
        <end position="253"/>
    </location>
</feature>
<feature type="transmembrane region" description="Helical" evidence="6">
    <location>
        <begin position="280"/>
        <end position="297"/>
    </location>
</feature>
<name>A0ABT6WL76_9ACTN</name>
<protein>
    <submittedName>
        <fullName evidence="8">MMPL family transporter</fullName>
    </submittedName>
</protein>
<keyword evidence="9" id="KW-1185">Reference proteome</keyword>
<keyword evidence="4 6" id="KW-1133">Transmembrane helix</keyword>
<evidence type="ECO:0000256" key="4">
    <source>
        <dbReference type="ARBA" id="ARBA00022989"/>
    </source>
</evidence>
<feature type="transmembrane region" description="Helical" evidence="6">
    <location>
        <begin position="353"/>
        <end position="381"/>
    </location>
</feature>
<evidence type="ECO:0000259" key="7">
    <source>
        <dbReference type="Pfam" id="PF03176"/>
    </source>
</evidence>
<comment type="caution">
    <text evidence="8">The sequence shown here is derived from an EMBL/GenBank/DDBJ whole genome shotgun (WGS) entry which is preliminary data.</text>
</comment>